<dbReference type="InterPro" id="IPR006201">
    <property type="entry name" value="Neur_channel"/>
</dbReference>
<feature type="domain" description="Neurotransmitter-gated ion-channel ligand-binding" evidence="13">
    <location>
        <begin position="28"/>
        <end position="223"/>
    </location>
</feature>
<feature type="transmembrane region" description="Helical" evidence="11">
    <location>
        <begin position="642"/>
        <end position="662"/>
    </location>
</feature>
<feature type="transmembrane region" description="Helical" evidence="11">
    <location>
        <begin position="370"/>
        <end position="390"/>
    </location>
</feature>
<dbReference type="GO" id="GO:0005230">
    <property type="term" value="F:extracellular ligand-gated monoatomic ion channel activity"/>
    <property type="evidence" value="ECO:0007669"/>
    <property type="project" value="InterPro"/>
</dbReference>
<dbReference type="Gene3D" id="2.70.170.10">
    <property type="entry name" value="Neurotransmitter-gated ion-channel ligand-binding domain"/>
    <property type="match status" value="2"/>
</dbReference>
<organism evidence="15 16">
    <name type="scientific">Oedothorax gibbosus</name>
    <dbReference type="NCBI Taxonomy" id="931172"/>
    <lineage>
        <taxon>Eukaryota</taxon>
        <taxon>Metazoa</taxon>
        <taxon>Ecdysozoa</taxon>
        <taxon>Arthropoda</taxon>
        <taxon>Chelicerata</taxon>
        <taxon>Arachnida</taxon>
        <taxon>Araneae</taxon>
        <taxon>Araneomorphae</taxon>
        <taxon>Entelegynae</taxon>
        <taxon>Araneoidea</taxon>
        <taxon>Linyphiidae</taxon>
        <taxon>Erigoninae</taxon>
        <taxon>Oedothorax</taxon>
    </lineage>
</organism>
<feature type="domain" description="Neurotransmitter-gated ion-channel transmembrane" evidence="14">
    <location>
        <begin position="241"/>
        <end position="322"/>
    </location>
</feature>
<keyword evidence="5 11" id="KW-0812">Transmembrane</keyword>
<dbReference type="GO" id="GO:0004888">
    <property type="term" value="F:transmembrane signaling receptor activity"/>
    <property type="evidence" value="ECO:0007669"/>
    <property type="project" value="InterPro"/>
</dbReference>
<sequence>MRFLIFSALLIFSITSTQAKKSLLELERNILNAIFSEYDPSIRPSGENGTGPVVVHVNTFIRSLSNIDDVKQVYNAQLTFRQSWKDDRLKYENKELNYITLTRLERIWIPDLFFSNEDTGHFHNMITPNNLIRIFPDGTVLYSTRISLSLFCPMSLRNYPLDDQILSIKAASYGYTTADIVFKWKEGDPVQVTKNLHLPKFTLTAYYTDYCTSKTNTGEYSCIKIDMAFSRNTFYYLESAYMPTATLVILSWVVFWLNPRSSNVRMGIWIAVLISTIMITTSINAKSPEVSYTKALDVWMGFCVIFILCVLLELCLVSNCVANESVGRLAINEDDKAMRMEDSVKRAHHFSSSALKWLNKYSTTAQRIDVLSRFLFPTAFAFFNFIYWITYTSRRIVNLRHKSRIHDLKMRFFSALLIIFFINSTQAKKSLLALERNILNAIFSEYDPSIRPSGENGTGPVIVHLNTYIRSLSNIDDIKQVYNAQLTFRQSWKDDRLKYENKEVNYITLTRLERIWVPDLFFSNEDTGHFHNMITPNNYIRIFPDGTVLYSTRISLSLFCPMNLRNYPLDDQILSIRAASYGYTTADIVFKWKEGDPVQMTKNLHLLKFTLTEFYTDYCTSKTTTGEYSCVMIDMAFSRNTFYYLESAYMPTALLVILSWVVFWLNPRSSNERMGIWIAVLVSIIIVTTSINAKSPEVSYTKALDVWMGFCVIFILCVLLELSLVSNCVVSESSGRLAINEDGKAIRMEDSVNRAHHYSSSALKWLNKYPTTAQRIDVLSRFLFPAAFAFFSCIYWITYTSRRM</sequence>
<evidence type="ECO:0000256" key="3">
    <source>
        <dbReference type="ARBA" id="ARBA00022448"/>
    </source>
</evidence>
<evidence type="ECO:0000259" key="13">
    <source>
        <dbReference type="Pfam" id="PF02931"/>
    </source>
</evidence>
<dbReference type="NCBIfam" id="TIGR00860">
    <property type="entry name" value="LIC"/>
    <property type="match status" value="2"/>
</dbReference>
<evidence type="ECO:0000256" key="7">
    <source>
        <dbReference type="ARBA" id="ARBA00022989"/>
    </source>
</evidence>
<keyword evidence="4" id="KW-1003">Cell membrane</keyword>
<dbReference type="InterPro" id="IPR006029">
    <property type="entry name" value="Neurotrans-gated_channel_TM"/>
</dbReference>
<feature type="domain" description="Neurotransmitter-gated ion-channel transmembrane" evidence="14">
    <location>
        <begin position="649"/>
        <end position="730"/>
    </location>
</feature>
<evidence type="ECO:0000256" key="5">
    <source>
        <dbReference type="ARBA" id="ARBA00022692"/>
    </source>
</evidence>
<dbReference type="SUPFAM" id="SSF63712">
    <property type="entry name" value="Nicotinic receptor ligand binding domain-like"/>
    <property type="match status" value="2"/>
</dbReference>
<dbReference type="InterPro" id="IPR006028">
    <property type="entry name" value="GABAA/Glycine_rcpt"/>
</dbReference>
<feature type="domain" description="Neurotransmitter-gated ion-channel ligand-binding" evidence="13">
    <location>
        <begin position="436"/>
        <end position="631"/>
    </location>
</feature>
<reference evidence="15 16" key="1">
    <citation type="journal article" date="2022" name="Nat. Ecol. Evol.">
        <title>A masculinizing supergene underlies an exaggerated male reproductive morph in a spider.</title>
        <authorList>
            <person name="Hendrickx F."/>
            <person name="De Corte Z."/>
            <person name="Sonet G."/>
            <person name="Van Belleghem S.M."/>
            <person name="Kostlbacher S."/>
            <person name="Vangestel C."/>
        </authorList>
    </citation>
    <scope>NUCLEOTIDE SEQUENCE [LARGE SCALE GENOMIC DNA]</scope>
    <source>
        <strain evidence="15">W744_W776</strain>
    </source>
</reference>
<feature type="transmembrane region" description="Helical" evidence="11">
    <location>
        <begin position="778"/>
        <end position="798"/>
    </location>
</feature>
<keyword evidence="10" id="KW-0407">Ion channel</keyword>
<dbReference type="CDD" id="cd18993">
    <property type="entry name" value="LGIC_ECD_GluCl"/>
    <property type="match status" value="2"/>
</dbReference>
<evidence type="ECO:0008006" key="17">
    <source>
        <dbReference type="Google" id="ProtNLM"/>
    </source>
</evidence>
<dbReference type="PRINTS" id="PR00253">
    <property type="entry name" value="GABAARECEPTR"/>
</dbReference>
<feature type="transmembrane region" description="Helical" evidence="11">
    <location>
        <begin position="267"/>
        <end position="286"/>
    </location>
</feature>
<keyword evidence="16" id="KW-1185">Reference proteome</keyword>
<dbReference type="PANTHER" id="PTHR18945">
    <property type="entry name" value="NEUROTRANSMITTER GATED ION CHANNEL"/>
    <property type="match status" value="1"/>
</dbReference>
<feature type="transmembrane region" description="Helical" evidence="11">
    <location>
        <begin position="298"/>
        <end position="322"/>
    </location>
</feature>
<evidence type="ECO:0000256" key="11">
    <source>
        <dbReference type="SAM" id="Phobius"/>
    </source>
</evidence>
<dbReference type="InterPro" id="IPR036734">
    <property type="entry name" value="Neur_chan_lig-bd_sf"/>
</dbReference>
<dbReference type="CDD" id="cd19049">
    <property type="entry name" value="LGIC_TM_anion"/>
    <property type="match status" value="2"/>
</dbReference>
<protein>
    <recommendedName>
        <fullName evidence="17">Glutamate-gated chloride channel</fullName>
    </recommendedName>
</protein>
<evidence type="ECO:0000256" key="8">
    <source>
        <dbReference type="ARBA" id="ARBA00023065"/>
    </source>
</evidence>
<dbReference type="PRINTS" id="PR00252">
    <property type="entry name" value="NRIONCHANNEL"/>
</dbReference>
<feature type="signal peptide" evidence="12">
    <location>
        <begin position="1"/>
        <end position="19"/>
    </location>
</feature>
<dbReference type="AlphaFoldDB" id="A0AAV6VNJ7"/>
<evidence type="ECO:0000256" key="12">
    <source>
        <dbReference type="SAM" id="SignalP"/>
    </source>
</evidence>
<dbReference type="GO" id="GO:0005254">
    <property type="term" value="F:chloride channel activity"/>
    <property type="evidence" value="ECO:0007669"/>
    <property type="project" value="UniProtKB-ARBA"/>
</dbReference>
<dbReference type="Gene3D" id="1.20.58.390">
    <property type="entry name" value="Neurotransmitter-gated ion-channel transmembrane domain"/>
    <property type="match status" value="2"/>
</dbReference>
<dbReference type="Pfam" id="PF02931">
    <property type="entry name" value="Neur_chan_LBD"/>
    <property type="match status" value="2"/>
</dbReference>
<evidence type="ECO:0000256" key="2">
    <source>
        <dbReference type="ARBA" id="ARBA00004236"/>
    </source>
</evidence>
<comment type="subcellular location">
    <subcellularLocation>
        <location evidence="2">Cell membrane</location>
    </subcellularLocation>
    <subcellularLocation>
        <location evidence="1">Membrane</location>
        <topology evidence="1">Multi-pass membrane protein</topology>
    </subcellularLocation>
</comment>
<evidence type="ECO:0000256" key="6">
    <source>
        <dbReference type="ARBA" id="ARBA00022729"/>
    </source>
</evidence>
<keyword evidence="7 11" id="KW-1133">Transmembrane helix</keyword>
<evidence type="ECO:0000259" key="14">
    <source>
        <dbReference type="Pfam" id="PF02932"/>
    </source>
</evidence>
<keyword evidence="3" id="KW-0813">Transport</keyword>
<feature type="transmembrane region" description="Helical" evidence="11">
    <location>
        <begin position="704"/>
        <end position="725"/>
    </location>
</feature>
<evidence type="ECO:0000256" key="4">
    <source>
        <dbReference type="ARBA" id="ARBA00022475"/>
    </source>
</evidence>
<keyword evidence="6 12" id="KW-0732">Signal</keyword>
<comment type="caution">
    <text evidence="15">The sequence shown here is derived from an EMBL/GenBank/DDBJ whole genome shotgun (WGS) entry which is preliminary data.</text>
</comment>
<dbReference type="GO" id="GO:0099095">
    <property type="term" value="F:ligand-gated monoatomic anion channel activity"/>
    <property type="evidence" value="ECO:0007669"/>
    <property type="project" value="UniProtKB-ARBA"/>
</dbReference>
<name>A0AAV6VNJ7_9ARAC</name>
<evidence type="ECO:0000256" key="10">
    <source>
        <dbReference type="ARBA" id="ARBA00023303"/>
    </source>
</evidence>
<dbReference type="SUPFAM" id="SSF90112">
    <property type="entry name" value="Neurotransmitter-gated ion-channel transmembrane pore"/>
    <property type="match status" value="2"/>
</dbReference>
<dbReference type="InterPro" id="IPR036719">
    <property type="entry name" value="Neuro-gated_channel_TM_sf"/>
</dbReference>
<feature type="transmembrane region" description="Helical" evidence="11">
    <location>
        <begin position="674"/>
        <end position="692"/>
    </location>
</feature>
<feature type="transmembrane region" description="Helical" evidence="11">
    <location>
        <begin position="410"/>
        <end position="427"/>
    </location>
</feature>
<dbReference type="EMBL" id="JAFNEN010000041">
    <property type="protein sequence ID" value="KAG8198285.1"/>
    <property type="molecule type" value="Genomic_DNA"/>
</dbReference>
<proteinExistence type="predicted"/>
<accession>A0AAV6VNJ7</accession>
<evidence type="ECO:0000256" key="1">
    <source>
        <dbReference type="ARBA" id="ARBA00004141"/>
    </source>
</evidence>
<dbReference type="Proteomes" id="UP000827092">
    <property type="component" value="Unassembled WGS sequence"/>
</dbReference>
<gene>
    <name evidence="15" type="ORF">JTE90_021539</name>
</gene>
<feature type="chain" id="PRO_5043843291" description="Glutamate-gated chloride channel" evidence="12">
    <location>
        <begin position="20"/>
        <end position="804"/>
    </location>
</feature>
<dbReference type="InterPro" id="IPR038050">
    <property type="entry name" value="Neuro_actylchol_rec"/>
</dbReference>
<evidence type="ECO:0000313" key="16">
    <source>
        <dbReference type="Proteomes" id="UP000827092"/>
    </source>
</evidence>
<evidence type="ECO:0000313" key="15">
    <source>
        <dbReference type="EMBL" id="KAG8198285.1"/>
    </source>
</evidence>
<evidence type="ECO:0000256" key="9">
    <source>
        <dbReference type="ARBA" id="ARBA00023136"/>
    </source>
</evidence>
<feature type="transmembrane region" description="Helical" evidence="11">
    <location>
        <begin position="234"/>
        <end position="255"/>
    </location>
</feature>
<dbReference type="InterPro" id="IPR006202">
    <property type="entry name" value="Neur_chan_lig-bd"/>
</dbReference>
<keyword evidence="8" id="KW-0406">Ion transport</keyword>
<dbReference type="FunFam" id="2.70.170.10:FF:000045">
    <property type="entry name" value="Predicted protein"/>
    <property type="match status" value="1"/>
</dbReference>
<dbReference type="GO" id="GO:0005886">
    <property type="term" value="C:plasma membrane"/>
    <property type="evidence" value="ECO:0007669"/>
    <property type="project" value="UniProtKB-SubCell"/>
</dbReference>
<keyword evidence="9 11" id="KW-0472">Membrane</keyword>
<dbReference type="Pfam" id="PF02932">
    <property type="entry name" value="Neur_chan_memb"/>
    <property type="match status" value="2"/>
</dbReference>